<gene>
    <name evidence="3" type="ordered locus">Astex_1388</name>
</gene>
<keyword evidence="1" id="KW-0812">Transmembrane</keyword>
<dbReference type="STRING" id="573065.Astex_1388"/>
<name>E8RPF9_ASTEC</name>
<dbReference type="Proteomes" id="UP000001492">
    <property type="component" value="Chromosome 1"/>
</dbReference>
<dbReference type="InterPro" id="IPR006860">
    <property type="entry name" value="FecR"/>
</dbReference>
<accession>E8RPF9</accession>
<reference evidence="4" key="1">
    <citation type="submission" date="2010-12" db="EMBL/GenBank/DDBJ databases">
        <title>Complete sequence of chromosome 1 of Asticcacaulis excentricus CB 48.</title>
        <authorList>
            <consortium name="US DOE Joint Genome Institute"/>
            <person name="Lucas S."/>
            <person name="Copeland A."/>
            <person name="Lapidus A."/>
            <person name="Cheng J.-F."/>
            <person name="Bruce D."/>
            <person name="Goodwin L."/>
            <person name="Pitluck S."/>
            <person name="Teshima H."/>
            <person name="Davenport K."/>
            <person name="Detter J.C."/>
            <person name="Han C."/>
            <person name="Tapia R."/>
            <person name="Land M."/>
            <person name="Hauser L."/>
            <person name="Jeffries C."/>
            <person name="Kyrpides N."/>
            <person name="Ivanova N."/>
            <person name="Ovchinnikova G."/>
            <person name="Brun Y.V."/>
            <person name="Woyke T."/>
        </authorList>
    </citation>
    <scope>NUCLEOTIDE SEQUENCE [LARGE SCALE GENOMIC DNA]</scope>
    <source>
        <strain evidence="4">ATCC 15261 / DSM 4724 / KCTC 12464 / NCIMB 9791 / VKM B-1370 / CB 48</strain>
    </source>
</reference>
<keyword evidence="1" id="KW-0472">Membrane</keyword>
<dbReference type="PIRSF" id="PIRSF018266">
    <property type="entry name" value="FecR"/>
    <property type="match status" value="1"/>
</dbReference>
<dbReference type="Pfam" id="PF04773">
    <property type="entry name" value="FecR"/>
    <property type="match status" value="1"/>
</dbReference>
<sequence>MLPEPTLGRVPQLDTAAEAAVWMARLKSDCRLPETEAAFRRWLEVTPDAQFLFDEATDVWEMLPSAVPTRRARLVSPVMSRRMALVGAMAAAVVVTVGGGVYAVNLRPVVYETQKGEQRSMSLTDTSMVTLNTDTKLSVRYSRNRRYVQLERGEAVFQVAHDLSRPFVVETRNQRVTALGTVFLVRSDPTEVQVALFSGKVELRAKQKVSASNGMILKPGERATVREGMTPVVDRPPSDVIRAWQRQEVVFSGVTLAEAVNELNRYSRLQIVVADSGVASLKVAGVFQTGNSEAFVRSMARIHGLKVRQSENVIELTR</sequence>
<dbReference type="KEGG" id="aex:Astex_1388"/>
<dbReference type="PANTHER" id="PTHR30273:SF2">
    <property type="entry name" value="PROTEIN FECR"/>
    <property type="match status" value="1"/>
</dbReference>
<evidence type="ECO:0000256" key="1">
    <source>
        <dbReference type="SAM" id="Phobius"/>
    </source>
</evidence>
<dbReference type="eggNOG" id="COG3712">
    <property type="taxonomic scope" value="Bacteria"/>
</dbReference>
<dbReference type="GO" id="GO:0016989">
    <property type="term" value="F:sigma factor antagonist activity"/>
    <property type="evidence" value="ECO:0007669"/>
    <property type="project" value="TreeGrafter"/>
</dbReference>
<dbReference type="EMBL" id="CP002395">
    <property type="protein sequence ID" value="ADU13057.1"/>
    <property type="molecule type" value="Genomic_DNA"/>
</dbReference>
<organism evidence="3 4">
    <name type="scientific">Asticcacaulis excentricus (strain ATCC 15261 / DSM 4724 / KCTC 12464 / NCIMB 9791 / VKM B-1370 / CB 48)</name>
    <dbReference type="NCBI Taxonomy" id="573065"/>
    <lineage>
        <taxon>Bacteria</taxon>
        <taxon>Pseudomonadati</taxon>
        <taxon>Pseudomonadota</taxon>
        <taxon>Alphaproteobacteria</taxon>
        <taxon>Caulobacterales</taxon>
        <taxon>Caulobacteraceae</taxon>
        <taxon>Asticcacaulis</taxon>
    </lineage>
</organism>
<dbReference type="HOGENOM" id="CLU_050192_0_1_5"/>
<dbReference type="Gene3D" id="3.55.50.30">
    <property type="match status" value="1"/>
</dbReference>
<proteinExistence type="predicted"/>
<dbReference type="InterPro" id="IPR012373">
    <property type="entry name" value="Ferrdict_sens_TM"/>
</dbReference>
<dbReference type="AlphaFoldDB" id="E8RPF9"/>
<feature type="transmembrane region" description="Helical" evidence="1">
    <location>
        <begin position="83"/>
        <end position="104"/>
    </location>
</feature>
<evidence type="ECO:0000313" key="3">
    <source>
        <dbReference type="EMBL" id="ADU13057.1"/>
    </source>
</evidence>
<keyword evidence="4" id="KW-1185">Reference proteome</keyword>
<feature type="domain" description="FecR protein" evidence="2">
    <location>
        <begin position="110"/>
        <end position="202"/>
    </location>
</feature>
<evidence type="ECO:0000259" key="2">
    <source>
        <dbReference type="Pfam" id="PF04773"/>
    </source>
</evidence>
<evidence type="ECO:0000313" key="4">
    <source>
        <dbReference type="Proteomes" id="UP000001492"/>
    </source>
</evidence>
<protein>
    <submittedName>
        <fullName evidence="3">Anti-FecI sigma factor, FecR</fullName>
    </submittedName>
</protein>
<dbReference type="PANTHER" id="PTHR30273">
    <property type="entry name" value="PERIPLASMIC SIGNAL SENSOR AND SIGMA FACTOR ACTIVATOR FECR-RELATED"/>
    <property type="match status" value="1"/>
</dbReference>
<keyword evidence="1" id="KW-1133">Transmembrane helix</keyword>
<dbReference type="Gene3D" id="2.60.120.1440">
    <property type="match status" value="1"/>
</dbReference>